<gene>
    <name evidence="1" type="ORF">CIB50_0000730</name>
</gene>
<dbReference type="AlphaFoldDB" id="A0A7D7KXU7"/>
<dbReference type="RefSeq" id="WP_094393269.1">
    <property type="nucleotide sequence ID" value="NZ_CP059343.1"/>
</dbReference>
<protein>
    <submittedName>
        <fullName evidence="1">Uncharacterized protein</fullName>
    </submittedName>
</protein>
<reference evidence="1" key="2">
    <citation type="submission" date="2020-07" db="EMBL/GenBank/DDBJ databases">
        <title>Genome of starter culture bacteria Kocuria salsicia reveals its technological properties and safety for usage in meat industry.</title>
        <authorList>
            <person name="Michael M."/>
            <person name="Konstantin K."/>
            <person name="Evgenii K."/>
            <person name="Galina S."/>
            <person name="Oksana K."/>
            <person name="Andrei L."/>
        </authorList>
    </citation>
    <scope>NUCLEOTIDE SEQUENCE [LARGE SCALE GENOMIC DNA]</scope>
    <source>
        <strain evidence="1">80</strain>
    </source>
</reference>
<organism evidence="1 2">
    <name type="scientific">Kocuria varians</name>
    <name type="common">Micrococcus varians</name>
    <dbReference type="NCBI Taxonomy" id="1272"/>
    <lineage>
        <taxon>Bacteria</taxon>
        <taxon>Bacillati</taxon>
        <taxon>Actinomycetota</taxon>
        <taxon>Actinomycetes</taxon>
        <taxon>Micrococcales</taxon>
        <taxon>Micrococcaceae</taxon>
        <taxon>Kocuria</taxon>
    </lineage>
</organism>
<accession>A0A7D7KXU7</accession>
<dbReference type="Proteomes" id="UP000216825">
    <property type="component" value="Chromosome"/>
</dbReference>
<evidence type="ECO:0000313" key="2">
    <source>
        <dbReference type="Proteomes" id="UP000216825"/>
    </source>
</evidence>
<name>A0A7D7KXU7_KOCVA</name>
<dbReference type="KEGG" id="kvr:CIB50_0000730"/>
<keyword evidence="2" id="KW-1185">Reference proteome</keyword>
<proteinExistence type="predicted"/>
<evidence type="ECO:0000313" key="1">
    <source>
        <dbReference type="EMBL" id="QMS56030.1"/>
    </source>
</evidence>
<sequence>MEEVRSVSPAVIKERSVIKEFTECAVTHLVVDVTDDLVATIAGKTGIDLASTRKILERKIGSGINGLQTAYTDLAQGSCDTATDFEKATCEMFFRVFDFRAEHVIHLDEDLQVLAGRLAGTL</sequence>
<dbReference type="EMBL" id="CP059343">
    <property type="protein sequence ID" value="QMS56030.1"/>
    <property type="molecule type" value="Genomic_DNA"/>
</dbReference>
<reference evidence="1" key="1">
    <citation type="submission" date="2017-08" db="EMBL/GenBank/DDBJ databases">
        <authorList>
            <person name="Minaev M."/>
            <person name="Kurbakov K.A."/>
            <person name="Solodovnikova G.I."/>
            <person name="Kuznetsova O.A."/>
            <person name="Lisitsyn A.B."/>
        </authorList>
    </citation>
    <scope>NUCLEOTIDE SEQUENCE</scope>
    <source>
        <strain evidence="1">80</strain>
    </source>
</reference>